<dbReference type="AlphaFoldDB" id="A0A5C8J5Q1"/>
<dbReference type="PROSITE" id="PS51257">
    <property type="entry name" value="PROKAR_LIPOPROTEIN"/>
    <property type="match status" value="1"/>
</dbReference>
<gene>
    <name evidence="2" type="ORF">FVR03_19350</name>
</gene>
<organism evidence="2 3">
    <name type="scientific">Pontibacter qinzhouensis</name>
    <dbReference type="NCBI Taxonomy" id="2603253"/>
    <lineage>
        <taxon>Bacteria</taxon>
        <taxon>Pseudomonadati</taxon>
        <taxon>Bacteroidota</taxon>
        <taxon>Cytophagia</taxon>
        <taxon>Cytophagales</taxon>
        <taxon>Hymenobacteraceae</taxon>
        <taxon>Pontibacter</taxon>
    </lineage>
</organism>
<evidence type="ECO:0000313" key="2">
    <source>
        <dbReference type="EMBL" id="TXK33245.1"/>
    </source>
</evidence>
<comment type="caution">
    <text evidence="2">The sequence shown here is derived from an EMBL/GenBank/DDBJ whole genome shotgun (WGS) entry which is preliminary data.</text>
</comment>
<feature type="signal peptide" evidence="1">
    <location>
        <begin position="1"/>
        <end position="16"/>
    </location>
</feature>
<evidence type="ECO:0000313" key="3">
    <source>
        <dbReference type="Proteomes" id="UP000321926"/>
    </source>
</evidence>
<dbReference type="RefSeq" id="WP_147923420.1">
    <property type="nucleotide sequence ID" value="NZ_VRTY01000095.1"/>
</dbReference>
<sequence length="335" mass="36023">MKKLLALSLLSGVVFATTSCNDDDDVMVPTEPTMVHAFVSSNTSSMITTMDITDMSMISVMQKSINSADADGIYYDGDRDEILQASRTNNRIDAYNNVMGQGQSLNLQASSTSDFTNARGLTVSGNRVVVAQDAMDNDPNGMNRLLVYERTAQGFNLLNTYDVDFNLWGIRAIGENLYAIVDNSSDMVVFNNFFANNNGMIMPTKRVTVEGIVRTHGLWYSTQDNIMVLTDVADAASDTDGAVHVINNFTSVFNSTANGATIPLSSQVRIAGSSTLLGNPVDVAYDDASKRIFVAERANGGGQVLVYNLPTANGNPAPVYKADVAGASSIYIHAE</sequence>
<keyword evidence="3" id="KW-1185">Reference proteome</keyword>
<proteinExistence type="predicted"/>
<name>A0A5C8J5Q1_9BACT</name>
<dbReference type="SUPFAM" id="SSF63825">
    <property type="entry name" value="YWTD domain"/>
    <property type="match status" value="1"/>
</dbReference>
<dbReference type="OrthoDB" id="834772at2"/>
<protein>
    <submittedName>
        <fullName evidence="2">Uncharacterized protein</fullName>
    </submittedName>
</protein>
<keyword evidence="1" id="KW-0732">Signal</keyword>
<accession>A0A5C8J5Q1</accession>
<dbReference type="Proteomes" id="UP000321926">
    <property type="component" value="Unassembled WGS sequence"/>
</dbReference>
<reference evidence="2 3" key="1">
    <citation type="submission" date="2019-08" db="EMBL/GenBank/DDBJ databases">
        <authorList>
            <person name="Shi S."/>
        </authorList>
    </citation>
    <scope>NUCLEOTIDE SEQUENCE [LARGE SCALE GENOMIC DNA]</scope>
    <source>
        <strain evidence="2 3">GY10130</strain>
    </source>
</reference>
<dbReference type="EMBL" id="VRTY01000095">
    <property type="protein sequence ID" value="TXK33245.1"/>
    <property type="molecule type" value="Genomic_DNA"/>
</dbReference>
<evidence type="ECO:0000256" key="1">
    <source>
        <dbReference type="SAM" id="SignalP"/>
    </source>
</evidence>
<feature type="chain" id="PRO_5023030335" evidence="1">
    <location>
        <begin position="17"/>
        <end position="335"/>
    </location>
</feature>